<feature type="transmembrane region" description="Helical" evidence="10">
    <location>
        <begin position="113"/>
        <end position="133"/>
    </location>
</feature>
<feature type="compositionally biased region" description="Basic and acidic residues" evidence="11">
    <location>
        <begin position="473"/>
        <end position="485"/>
    </location>
</feature>
<keyword evidence="4 10" id="KW-1133">Transmembrane helix</keyword>
<dbReference type="InterPro" id="IPR039859">
    <property type="entry name" value="PFA4/ZDH16/20/ERF2-like"/>
</dbReference>
<evidence type="ECO:0000259" key="12">
    <source>
        <dbReference type="Pfam" id="PF01529"/>
    </source>
</evidence>
<reference evidence="13" key="1">
    <citation type="submission" date="2021-03" db="EMBL/GenBank/DDBJ databases">
        <title>Comparative genomics and phylogenomic investigation of the class Geoglossomycetes provide insights into ecological specialization and systematics.</title>
        <authorList>
            <person name="Melie T."/>
            <person name="Pirro S."/>
            <person name="Miller A.N."/>
            <person name="Quandt A."/>
        </authorList>
    </citation>
    <scope>NUCLEOTIDE SEQUENCE</scope>
    <source>
        <strain evidence="13">CAQ_001_2017</strain>
    </source>
</reference>
<keyword evidence="6" id="KW-0564">Palmitate</keyword>
<gene>
    <name evidence="13" type="ORF">GP486_005136</name>
</gene>
<accession>A0A9P8RMT1</accession>
<organism evidence="13 14">
    <name type="scientific">Trichoglossum hirsutum</name>
    <dbReference type="NCBI Taxonomy" id="265104"/>
    <lineage>
        <taxon>Eukaryota</taxon>
        <taxon>Fungi</taxon>
        <taxon>Dikarya</taxon>
        <taxon>Ascomycota</taxon>
        <taxon>Pezizomycotina</taxon>
        <taxon>Geoglossomycetes</taxon>
        <taxon>Geoglossales</taxon>
        <taxon>Geoglossaceae</taxon>
        <taxon>Trichoglossum</taxon>
    </lineage>
</organism>
<protein>
    <recommendedName>
        <fullName evidence="10">Palmitoyltransferase</fullName>
        <ecNumber evidence="10">2.3.1.225</ecNumber>
    </recommendedName>
</protein>
<dbReference type="PROSITE" id="PS50216">
    <property type="entry name" value="DHHC"/>
    <property type="match status" value="1"/>
</dbReference>
<evidence type="ECO:0000256" key="11">
    <source>
        <dbReference type="SAM" id="MobiDB-lite"/>
    </source>
</evidence>
<dbReference type="GO" id="GO:0019706">
    <property type="term" value="F:protein-cysteine S-palmitoyltransferase activity"/>
    <property type="evidence" value="ECO:0007669"/>
    <property type="project" value="UniProtKB-EC"/>
</dbReference>
<evidence type="ECO:0000256" key="10">
    <source>
        <dbReference type="RuleBase" id="RU079119"/>
    </source>
</evidence>
<feature type="region of interest" description="Disordered" evidence="11">
    <location>
        <begin position="230"/>
        <end position="254"/>
    </location>
</feature>
<name>A0A9P8RMT1_9PEZI</name>
<dbReference type="AlphaFoldDB" id="A0A9P8RMT1"/>
<evidence type="ECO:0000256" key="1">
    <source>
        <dbReference type="ARBA" id="ARBA00004141"/>
    </source>
</evidence>
<keyword evidence="5 10" id="KW-0472">Membrane</keyword>
<dbReference type="Pfam" id="PF01529">
    <property type="entry name" value="DHHC"/>
    <property type="match status" value="1"/>
</dbReference>
<keyword evidence="14" id="KW-1185">Reference proteome</keyword>
<dbReference type="PANTHER" id="PTHR12246">
    <property type="entry name" value="PALMITOYLTRANSFERASE ZDHHC16"/>
    <property type="match status" value="1"/>
</dbReference>
<keyword evidence="8 10" id="KW-0012">Acyltransferase</keyword>
<dbReference type="InterPro" id="IPR001594">
    <property type="entry name" value="Palmitoyltrfase_DHHC"/>
</dbReference>
<feature type="compositionally biased region" description="Acidic residues" evidence="11">
    <location>
        <begin position="541"/>
        <end position="550"/>
    </location>
</feature>
<evidence type="ECO:0000256" key="3">
    <source>
        <dbReference type="ARBA" id="ARBA00022692"/>
    </source>
</evidence>
<proteinExistence type="inferred from homology"/>
<keyword evidence="7" id="KW-0449">Lipoprotein</keyword>
<dbReference type="EMBL" id="JAGHQM010000919">
    <property type="protein sequence ID" value="KAH0557077.1"/>
    <property type="molecule type" value="Genomic_DNA"/>
</dbReference>
<comment type="domain">
    <text evidence="10">The DHHC domain is required for palmitoyltransferase activity.</text>
</comment>
<dbReference type="Proteomes" id="UP000750711">
    <property type="component" value="Unassembled WGS sequence"/>
</dbReference>
<dbReference type="GO" id="GO:0016020">
    <property type="term" value="C:membrane"/>
    <property type="evidence" value="ECO:0007669"/>
    <property type="project" value="UniProtKB-SubCell"/>
</dbReference>
<feature type="domain" description="Palmitoyltransferase DHHC" evidence="12">
    <location>
        <begin position="67"/>
        <end position="190"/>
    </location>
</feature>
<dbReference type="EC" id="2.3.1.225" evidence="10"/>
<keyword evidence="2 10" id="KW-0808">Transferase</keyword>
<feature type="region of interest" description="Disordered" evidence="11">
    <location>
        <begin position="344"/>
        <end position="372"/>
    </location>
</feature>
<comment type="subcellular location">
    <subcellularLocation>
        <location evidence="1">Membrane</location>
        <topology evidence="1">Multi-pass membrane protein</topology>
    </subcellularLocation>
</comment>
<evidence type="ECO:0000313" key="13">
    <source>
        <dbReference type="EMBL" id="KAH0557077.1"/>
    </source>
</evidence>
<evidence type="ECO:0000256" key="4">
    <source>
        <dbReference type="ARBA" id="ARBA00022989"/>
    </source>
</evidence>
<feature type="compositionally biased region" description="Basic and acidic residues" evidence="11">
    <location>
        <begin position="408"/>
        <end position="433"/>
    </location>
</feature>
<feature type="region of interest" description="Disordered" evidence="11">
    <location>
        <begin position="401"/>
        <end position="550"/>
    </location>
</feature>
<feature type="transmembrane region" description="Helical" evidence="10">
    <location>
        <begin position="153"/>
        <end position="175"/>
    </location>
</feature>
<evidence type="ECO:0000256" key="6">
    <source>
        <dbReference type="ARBA" id="ARBA00023139"/>
    </source>
</evidence>
<evidence type="ECO:0000256" key="7">
    <source>
        <dbReference type="ARBA" id="ARBA00023288"/>
    </source>
</evidence>
<comment type="catalytic activity">
    <reaction evidence="9 10">
        <text>L-cysteinyl-[protein] + hexadecanoyl-CoA = S-hexadecanoyl-L-cysteinyl-[protein] + CoA</text>
        <dbReference type="Rhea" id="RHEA:36683"/>
        <dbReference type="Rhea" id="RHEA-COMP:10131"/>
        <dbReference type="Rhea" id="RHEA-COMP:11032"/>
        <dbReference type="ChEBI" id="CHEBI:29950"/>
        <dbReference type="ChEBI" id="CHEBI:57287"/>
        <dbReference type="ChEBI" id="CHEBI:57379"/>
        <dbReference type="ChEBI" id="CHEBI:74151"/>
        <dbReference type="EC" id="2.3.1.225"/>
    </reaction>
</comment>
<evidence type="ECO:0000313" key="14">
    <source>
        <dbReference type="Proteomes" id="UP000750711"/>
    </source>
</evidence>
<feature type="compositionally biased region" description="Polar residues" evidence="11">
    <location>
        <begin position="486"/>
        <end position="496"/>
    </location>
</feature>
<evidence type="ECO:0000256" key="9">
    <source>
        <dbReference type="ARBA" id="ARBA00048048"/>
    </source>
</evidence>
<comment type="similarity">
    <text evidence="10">Belongs to the DHHC palmitoyltransferase family.</text>
</comment>
<evidence type="ECO:0000256" key="8">
    <source>
        <dbReference type="ARBA" id="ARBA00023315"/>
    </source>
</evidence>
<comment type="caution">
    <text evidence="13">The sequence shown here is derived from an EMBL/GenBank/DDBJ whole genome shotgun (WGS) entry which is preliminary data.</text>
</comment>
<keyword evidence="3 10" id="KW-0812">Transmembrane</keyword>
<feature type="transmembrane region" description="Helical" evidence="10">
    <location>
        <begin position="6"/>
        <end position="24"/>
    </location>
</feature>
<feature type="compositionally biased region" description="Polar residues" evidence="11">
    <location>
        <begin position="520"/>
        <end position="529"/>
    </location>
</feature>
<sequence length="550" mass="61649">METHHTFVAGLLAALLGISVYLLANASYTIAVFTDPGSPLTASNGYSHLPTHEAPSVTSFTVKSSGSTRYCKKCQCSKPDRAHHCSTCNRCVLKMDHHCPWLATCLGLRNYKAFVLFLVYTSIFCWVCFAVSADWLWVNVLSDSQFSDTLMPVNYVLLAVVSGIIGLVLTGFTGWHLSLVLKNQTTIECLERVRYLSPLRQRHQPNHFNRSYPPPNYGQQLRNIHTNTLPSAPGGQEGGECHLQDGSQPSPALASLHRNYNDFERERERDRYESYLDDKLAEKLPNAFDLGWRANLYHLFGPNPWLWCLPVCNSTGDGWNWEPSLKWLEARDTLLREQEEQLRLQDERERRAGWGGSGISPAIERRSSWDGCSGTLVPETSASWPPREERVERHYLAPSLGVASVPVSDHRTPSKADQGHSRHPDQHADHPDDSCAYSDSGMSMRTLRSPHNIRYGGYDRDGGNEFAGAYEGRSSHEDADPHTVEQDSPGNASANANDDDIREQGPLRRTGRGWIRGKAMSTTDNSAENQKLLGREGIPGAEDEWRDWSE</sequence>
<evidence type="ECO:0000256" key="5">
    <source>
        <dbReference type="ARBA" id="ARBA00023136"/>
    </source>
</evidence>
<evidence type="ECO:0000256" key="2">
    <source>
        <dbReference type="ARBA" id="ARBA00022679"/>
    </source>
</evidence>